<dbReference type="GO" id="GO:0003677">
    <property type="term" value="F:DNA binding"/>
    <property type="evidence" value="ECO:0007669"/>
    <property type="project" value="UniProtKB-KW"/>
</dbReference>
<protein>
    <submittedName>
        <fullName evidence="3">Transcriptional regulator, MerR family</fullName>
    </submittedName>
</protein>
<dbReference type="GO" id="GO:0003700">
    <property type="term" value="F:DNA-binding transcription factor activity"/>
    <property type="evidence" value="ECO:0007669"/>
    <property type="project" value="InterPro"/>
</dbReference>
<evidence type="ECO:0000259" key="2">
    <source>
        <dbReference type="PROSITE" id="PS50937"/>
    </source>
</evidence>
<dbReference type="SMART" id="SM00422">
    <property type="entry name" value="HTH_MERR"/>
    <property type="match status" value="1"/>
</dbReference>
<proteinExistence type="predicted"/>
<dbReference type="PROSITE" id="PS50937">
    <property type="entry name" value="HTH_MERR_2"/>
    <property type="match status" value="1"/>
</dbReference>
<gene>
    <name evidence="3" type="ORF">MNBD_DELTA04-1750</name>
</gene>
<dbReference type="InterPro" id="IPR047057">
    <property type="entry name" value="MerR_fam"/>
</dbReference>
<name>A0A3B0VS03_9ZZZZ</name>
<dbReference type="Gene3D" id="1.10.1660.10">
    <property type="match status" value="1"/>
</dbReference>
<dbReference type="EMBL" id="UOEY01000136">
    <property type="protein sequence ID" value="VAW41782.1"/>
    <property type="molecule type" value="Genomic_DNA"/>
</dbReference>
<reference evidence="3" key="1">
    <citation type="submission" date="2018-06" db="EMBL/GenBank/DDBJ databases">
        <authorList>
            <person name="Zhirakovskaya E."/>
        </authorList>
    </citation>
    <scope>NUCLEOTIDE SEQUENCE</scope>
</reference>
<sequence length="129" mass="15164">MKQPRAREQQIPDKTYFRIGEVSGLVGVDCHVLRYWESEFKVIRPRRAKSNQRLYRRQDVENLLLIKSLLYGNGYTISGARRLLKSSSDADLTKEEKKDDSRSHDLYLATIKKELRRIQQLLATKSLRL</sequence>
<dbReference type="PANTHER" id="PTHR30204">
    <property type="entry name" value="REDOX-CYCLING DRUG-SENSING TRANSCRIPTIONAL ACTIVATOR SOXR"/>
    <property type="match status" value="1"/>
</dbReference>
<accession>A0A3B0VS03</accession>
<dbReference type="CDD" id="cd04765">
    <property type="entry name" value="HTH_MlrA-like_sg2"/>
    <property type="match status" value="1"/>
</dbReference>
<dbReference type="PANTHER" id="PTHR30204:SF15">
    <property type="entry name" value="BLL5018 PROTEIN"/>
    <property type="match status" value="1"/>
</dbReference>
<dbReference type="Pfam" id="PF13411">
    <property type="entry name" value="MerR_1"/>
    <property type="match status" value="1"/>
</dbReference>
<keyword evidence="1" id="KW-0238">DNA-binding</keyword>
<organism evidence="3">
    <name type="scientific">hydrothermal vent metagenome</name>
    <dbReference type="NCBI Taxonomy" id="652676"/>
    <lineage>
        <taxon>unclassified sequences</taxon>
        <taxon>metagenomes</taxon>
        <taxon>ecological metagenomes</taxon>
    </lineage>
</organism>
<evidence type="ECO:0000256" key="1">
    <source>
        <dbReference type="ARBA" id="ARBA00023125"/>
    </source>
</evidence>
<feature type="domain" description="HTH merR-type" evidence="2">
    <location>
        <begin position="16"/>
        <end position="86"/>
    </location>
</feature>
<evidence type="ECO:0000313" key="3">
    <source>
        <dbReference type="EMBL" id="VAW41782.1"/>
    </source>
</evidence>
<dbReference type="InterPro" id="IPR009061">
    <property type="entry name" value="DNA-bd_dom_put_sf"/>
</dbReference>
<dbReference type="AlphaFoldDB" id="A0A3B0VS03"/>
<dbReference type="SUPFAM" id="SSF46955">
    <property type="entry name" value="Putative DNA-binding domain"/>
    <property type="match status" value="1"/>
</dbReference>
<dbReference type="InterPro" id="IPR000551">
    <property type="entry name" value="MerR-type_HTH_dom"/>
</dbReference>